<dbReference type="GO" id="GO:0005525">
    <property type="term" value="F:GTP binding"/>
    <property type="evidence" value="ECO:0007669"/>
    <property type="project" value="UniProtKB-UniRule"/>
</dbReference>
<reference evidence="9 10" key="1">
    <citation type="journal article" date="2019" name="Int. J. Syst. Evol. Microbiol.">
        <title>The Global Catalogue of Microorganisms (GCM) 10K type strain sequencing project: providing services to taxonomists for standard genome sequencing and annotation.</title>
        <authorList>
            <consortium name="The Broad Institute Genomics Platform"/>
            <consortium name="The Broad Institute Genome Sequencing Center for Infectious Disease"/>
            <person name="Wu L."/>
            <person name="Ma J."/>
        </authorList>
    </citation>
    <scope>NUCLEOTIDE SEQUENCE [LARGE SCALE GENOMIC DNA]</scope>
    <source>
        <strain evidence="9 10">RDMS1</strain>
    </source>
</reference>
<evidence type="ECO:0000256" key="3">
    <source>
        <dbReference type="ARBA" id="ARBA00022842"/>
    </source>
</evidence>
<feature type="binding site" evidence="7">
    <location>
        <position position="204"/>
    </location>
    <ligand>
        <name>Mg(2+)</name>
        <dbReference type="ChEBI" id="CHEBI:18420"/>
    </ligand>
</feature>
<sequence>MSGYRIIIVKRVNAGSAETAEIRALAEAAGHEIVGELTQVRSEDSTYNLGQGAIKRLSERIEATAASGVIFDNELSPQQAHNIGEIVPDGIRLIDRYRLILDIFEEQAGTREAQLQVQLAELHYELPRVQEEIRLEKEVANERRSRGGLGEKENRRVTDIKERIQRIEEQLGSIDSADTKRREQHRDAGLSLVALAGYTNAGKSTLLRRLADDLAVDREQHTDLTETAGTEDRLFKTLGTTTRRATLDGRAVLVTDTIGFIRDLPGWLVQSFESTLGAVRHADLVCLVIDASDPLDDLHEKVETSRNHLADDVRILPVLNKVDVVDDRQTAREAVSQFELPPAAISAVEGTGVDDLCARIRDALPEQRARFVLSNSGETMRFVSWAYDHADVRAVDHDGETVSIELVGHPSIVRQANMRAKELTR</sequence>
<dbReference type="SUPFAM" id="SSF52540">
    <property type="entry name" value="P-loop containing nucleoside triphosphate hydrolases"/>
    <property type="match status" value="1"/>
</dbReference>
<dbReference type="CDD" id="cd01878">
    <property type="entry name" value="HflX"/>
    <property type="match status" value="1"/>
</dbReference>
<feature type="binding site" evidence="6">
    <location>
        <begin position="320"/>
        <end position="323"/>
    </location>
    <ligand>
        <name>GTP</name>
        <dbReference type="ChEBI" id="CHEBI:37565"/>
    </ligand>
</feature>
<evidence type="ECO:0000256" key="2">
    <source>
        <dbReference type="ARBA" id="ARBA00022741"/>
    </source>
</evidence>
<feature type="binding site" evidence="6">
    <location>
        <begin position="256"/>
        <end position="259"/>
    </location>
    <ligand>
        <name>GTP</name>
        <dbReference type="ChEBI" id="CHEBI:37565"/>
    </ligand>
</feature>
<dbReference type="PIRSF" id="PIRSF006809">
    <property type="entry name" value="GTP-binding_hflX_prd"/>
    <property type="match status" value="1"/>
</dbReference>
<dbReference type="InterPro" id="IPR030394">
    <property type="entry name" value="G_HFLX_dom"/>
</dbReference>
<evidence type="ECO:0000256" key="6">
    <source>
        <dbReference type="PIRSR" id="PIRSR006809-1"/>
    </source>
</evidence>
<evidence type="ECO:0000256" key="7">
    <source>
        <dbReference type="PIRSR" id="PIRSR006809-2"/>
    </source>
</evidence>
<keyword evidence="4 5" id="KW-0342">GTP-binding</keyword>
<comment type="caution">
    <text evidence="9">The sequence shown here is derived from an EMBL/GenBank/DDBJ whole genome shotgun (WGS) entry which is preliminary data.</text>
</comment>
<keyword evidence="2 5" id="KW-0547">Nucleotide-binding</keyword>
<gene>
    <name evidence="5 9" type="primary">hflX</name>
    <name evidence="9" type="ORF">ACFQL7_11835</name>
</gene>
<dbReference type="PANTHER" id="PTHR10229">
    <property type="entry name" value="GTP-BINDING PROTEIN HFLX"/>
    <property type="match status" value="1"/>
</dbReference>
<dbReference type="RefSeq" id="WP_248907355.1">
    <property type="nucleotide sequence ID" value="NZ_CP109979.1"/>
</dbReference>
<dbReference type="Proteomes" id="UP001596417">
    <property type="component" value="Unassembled WGS sequence"/>
</dbReference>
<evidence type="ECO:0000256" key="1">
    <source>
        <dbReference type="ARBA" id="ARBA00022723"/>
    </source>
</evidence>
<feature type="domain" description="Hflx-type G" evidence="8">
    <location>
        <begin position="191"/>
        <end position="368"/>
    </location>
</feature>
<accession>A0ABD5YM71</accession>
<dbReference type="GO" id="GO:0003924">
    <property type="term" value="F:GTPase activity"/>
    <property type="evidence" value="ECO:0007669"/>
    <property type="project" value="UniProtKB-UniRule"/>
</dbReference>
<dbReference type="PANTHER" id="PTHR10229:SF8">
    <property type="entry name" value="GTPASE HFLX"/>
    <property type="match status" value="1"/>
</dbReference>
<dbReference type="Pfam" id="PF16360">
    <property type="entry name" value="GTP-bdg_M"/>
    <property type="match status" value="1"/>
</dbReference>
<evidence type="ECO:0000313" key="10">
    <source>
        <dbReference type="Proteomes" id="UP001596417"/>
    </source>
</evidence>
<dbReference type="EMBL" id="JBHTAX010000001">
    <property type="protein sequence ID" value="MFC7190469.1"/>
    <property type="molecule type" value="Genomic_DNA"/>
</dbReference>
<dbReference type="AlphaFoldDB" id="A0ABD5YM71"/>
<dbReference type="HAMAP" id="MF_00900">
    <property type="entry name" value="GTPase_HflX"/>
    <property type="match status" value="1"/>
</dbReference>
<proteinExistence type="inferred from homology"/>
<dbReference type="Pfam" id="PF01926">
    <property type="entry name" value="MMR_HSR1"/>
    <property type="match status" value="1"/>
</dbReference>
<keyword evidence="1 7" id="KW-0479">Metal-binding</keyword>
<comment type="similarity">
    <text evidence="5">Belongs to the TRAFAC class OBG-HflX-like GTPase superfamily. HflX GTPase family.</text>
</comment>
<dbReference type="NCBIfam" id="TIGR03156">
    <property type="entry name" value="GTP_HflX"/>
    <property type="match status" value="1"/>
</dbReference>
<evidence type="ECO:0000259" key="8">
    <source>
        <dbReference type="PROSITE" id="PS51705"/>
    </source>
</evidence>
<dbReference type="PROSITE" id="PS51705">
    <property type="entry name" value="G_HFLX"/>
    <property type="match status" value="1"/>
</dbReference>
<dbReference type="Gene3D" id="6.10.250.2860">
    <property type="match status" value="1"/>
</dbReference>
<dbReference type="GO" id="GO:0046872">
    <property type="term" value="F:metal ion binding"/>
    <property type="evidence" value="ECO:0007669"/>
    <property type="project" value="UniProtKB-KW"/>
</dbReference>
<comment type="cofactor">
    <cofactor evidence="7">
        <name>Mg(2+)</name>
        <dbReference type="ChEBI" id="CHEBI:18420"/>
    </cofactor>
</comment>
<comment type="subunit">
    <text evidence="5">Monomer. Associates with the 50S ribosomal subunit.</text>
</comment>
<comment type="function">
    <text evidence="5">GTPase that associates with the 50S ribosomal subunit and may have a role during protein synthesis or ribosome biogenesis.</text>
</comment>
<dbReference type="GO" id="GO:0005737">
    <property type="term" value="C:cytoplasm"/>
    <property type="evidence" value="ECO:0007669"/>
    <property type="project" value="UniProtKB-SubCell"/>
</dbReference>
<name>A0ABD5YM71_9EURY</name>
<dbReference type="GeneID" id="76200083"/>
<evidence type="ECO:0000256" key="5">
    <source>
        <dbReference type="HAMAP-Rule" id="MF_00900"/>
    </source>
</evidence>
<dbReference type="InterPro" id="IPR025121">
    <property type="entry name" value="GTPase_HflX_N"/>
</dbReference>
<keyword evidence="10" id="KW-1185">Reference proteome</keyword>
<dbReference type="Gene3D" id="3.40.50.11060">
    <property type="entry name" value="GTPase HflX, N-terminal domain"/>
    <property type="match status" value="1"/>
</dbReference>
<feature type="binding site" evidence="6">
    <location>
        <begin position="197"/>
        <end position="204"/>
    </location>
    <ligand>
        <name>GTP</name>
        <dbReference type="ChEBI" id="CHEBI:37565"/>
    </ligand>
</feature>
<dbReference type="InterPro" id="IPR016496">
    <property type="entry name" value="GTPase_HflX"/>
</dbReference>
<keyword evidence="3 7" id="KW-0460">Magnesium</keyword>
<dbReference type="Pfam" id="PF13167">
    <property type="entry name" value="GTP-bdg_N"/>
    <property type="match status" value="1"/>
</dbReference>
<dbReference type="InterPro" id="IPR027417">
    <property type="entry name" value="P-loop_NTPase"/>
</dbReference>
<protein>
    <recommendedName>
        <fullName evidence="5">GTPase HflX</fullName>
    </recommendedName>
    <alternativeName>
        <fullName evidence="5">GTP-binding protein HflX</fullName>
    </alternativeName>
</protein>
<dbReference type="InterPro" id="IPR006073">
    <property type="entry name" value="GTP-bd"/>
</dbReference>
<evidence type="ECO:0000256" key="4">
    <source>
        <dbReference type="ARBA" id="ARBA00023134"/>
    </source>
</evidence>
<feature type="binding site" evidence="7">
    <location>
        <position position="237"/>
    </location>
    <ligand>
        <name>Mg(2+)</name>
        <dbReference type="ChEBI" id="CHEBI:18420"/>
    </ligand>
</feature>
<evidence type="ECO:0000313" key="9">
    <source>
        <dbReference type="EMBL" id="MFC7190469.1"/>
    </source>
</evidence>
<dbReference type="InterPro" id="IPR042108">
    <property type="entry name" value="GTPase_HflX_N_sf"/>
</dbReference>
<comment type="subcellular location">
    <subcellularLocation>
        <location evidence="5">Cytoplasm</location>
    </subcellularLocation>
    <text evidence="5">May associate with membranes.</text>
</comment>
<organism evidence="9 10">
    <name type="scientific">Halocatena marina</name>
    <dbReference type="NCBI Taxonomy" id="2934937"/>
    <lineage>
        <taxon>Archaea</taxon>
        <taxon>Methanobacteriati</taxon>
        <taxon>Methanobacteriota</taxon>
        <taxon>Stenosarchaea group</taxon>
        <taxon>Halobacteria</taxon>
        <taxon>Halobacteriales</taxon>
        <taxon>Natronomonadaceae</taxon>
        <taxon>Halocatena</taxon>
    </lineage>
</organism>
<dbReference type="Gene3D" id="3.40.50.300">
    <property type="entry name" value="P-loop containing nucleotide triphosphate hydrolases"/>
    <property type="match status" value="1"/>
</dbReference>
<keyword evidence="5" id="KW-0963">Cytoplasm</keyword>
<dbReference type="InterPro" id="IPR032305">
    <property type="entry name" value="GTP-bd_M"/>
</dbReference>